<dbReference type="GO" id="GO:0035999">
    <property type="term" value="P:tetrahydrofolate interconversion"/>
    <property type="evidence" value="ECO:0007669"/>
    <property type="project" value="UniProtKB-UniRule"/>
</dbReference>
<comment type="catalytic activity">
    <reaction evidence="12">
        <text>(6R)-5,10-methylene-5,6,7,8-tetrahydrofolate + NADP(+) = (6R)-5,10-methenyltetrahydrofolate + NADPH</text>
        <dbReference type="Rhea" id="RHEA:22812"/>
        <dbReference type="ChEBI" id="CHEBI:15636"/>
        <dbReference type="ChEBI" id="CHEBI:57455"/>
        <dbReference type="ChEBI" id="CHEBI:57783"/>
        <dbReference type="ChEBI" id="CHEBI:58349"/>
        <dbReference type="EC" id="1.5.1.5"/>
    </reaction>
</comment>
<dbReference type="GO" id="GO:0004488">
    <property type="term" value="F:methylenetetrahydrofolate dehydrogenase (NADP+) activity"/>
    <property type="evidence" value="ECO:0007669"/>
    <property type="project" value="UniProtKB-UniRule"/>
</dbReference>
<dbReference type="AlphaFoldDB" id="A0AB33AKD5"/>
<evidence type="ECO:0000256" key="4">
    <source>
        <dbReference type="ARBA" id="ARBA00022605"/>
    </source>
</evidence>
<dbReference type="InterPro" id="IPR036291">
    <property type="entry name" value="NAD(P)-bd_dom_sf"/>
</dbReference>
<keyword evidence="4 12" id="KW-0028">Amino-acid biosynthesis</keyword>
<comment type="function">
    <text evidence="12">Catalyzes the oxidation of 5,10-methylenetetrahydrofolate to 5,10-methenyltetrahydrofolate and then the hydrolysis of 5,10-methenyltetrahydrofolate to 10-formyltetrahydrofolate.</text>
</comment>
<reference evidence="15 16" key="1">
    <citation type="journal article" date="2013" name="BMC Microbiol.">
        <title>Dynamics of fecal microbial communities in children with diarrhea of unknown etiology and genomic analysis of associated Streptococcus lutetiensis.</title>
        <authorList>
            <person name="Jin D."/>
            <person name="Chen C."/>
            <person name="Li L."/>
            <person name="Lu S."/>
            <person name="Li Z."/>
            <person name="Zhou Z."/>
            <person name="Jing H."/>
            <person name="Xu Y."/>
            <person name="Du P."/>
            <person name="Wang H."/>
            <person name="Xiong Y."/>
            <person name="Zheng H."/>
            <person name="Bai X."/>
            <person name="Sun H."/>
            <person name="Wang L."/>
            <person name="Ye C."/>
            <person name="Gottschalk M."/>
            <person name="Xu J."/>
        </authorList>
    </citation>
    <scope>NUCLEOTIDE SEQUENCE [LARGE SCALE GENOMIC DNA]</scope>
    <source>
        <strain evidence="15 16">033</strain>
    </source>
</reference>
<feature type="binding site" evidence="12">
    <location>
        <begin position="182"/>
        <end position="184"/>
    </location>
    <ligand>
        <name>NADP(+)</name>
        <dbReference type="ChEBI" id="CHEBI:58349"/>
    </ligand>
</feature>
<dbReference type="InterPro" id="IPR020630">
    <property type="entry name" value="THF_DH/CycHdrlase_cat_dom"/>
</dbReference>
<evidence type="ECO:0000256" key="9">
    <source>
        <dbReference type="ARBA" id="ARBA00023102"/>
    </source>
</evidence>
<dbReference type="EC" id="3.5.4.9" evidence="12"/>
<dbReference type="InterPro" id="IPR020631">
    <property type="entry name" value="THF_DH/CycHdrlase_NAD-bd_dom"/>
</dbReference>
<evidence type="ECO:0000256" key="5">
    <source>
        <dbReference type="ARBA" id="ARBA00022755"/>
    </source>
</evidence>
<dbReference type="KEGG" id="slu:KE3_0582"/>
<proteinExistence type="inferred from homology"/>
<dbReference type="GO" id="GO:0004477">
    <property type="term" value="F:methenyltetrahydrofolate cyclohydrolase activity"/>
    <property type="evidence" value="ECO:0007669"/>
    <property type="project" value="UniProtKB-UniRule"/>
</dbReference>
<dbReference type="SUPFAM" id="SSF53223">
    <property type="entry name" value="Aminoacid dehydrogenase-like, N-terminal domain"/>
    <property type="match status" value="1"/>
</dbReference>
<evidence type="ECO:0000256" key="8">
    <source>
        <dbReference type="ARBA" id="ARBA00023002"/>
    </source>
</evidence>
<dbReference type="NCBIfam" id="NF008058">
    <property type="entry name" value="PRK10792.1"/>
    <property type="match status" value="1"/>
</dbReference>
<dbReference type="GO" id="GO:0009086">
    <property type="term" value="P:methionine biosynthetic process"/>
    <property type="evidence" value="ECO:0007669"/>
    <property type="project" value="UniProtKB-KW"/>
</dbReference>
<organism evidence="15 16">
    <name type="scientific">Streptococcus lutetiensis 033</name>
    <dbReference type="NCBI Taxonomy" id="1076934"/>
    <lineage>
        <taxon>Bacteria</taxon>
        <taxon>Bacillati</taxon>
        <taxon>Bacillota</taxon>
        <taxon>Bacilli</taxon>
        <taxon>Lactobacillales</taxon>
        <taxon>Streptococcaceae</taxon>
        <taxon>Streptococcus</taxon>
    </lineage>
</organism>
<evidence type="ECO:0000256" key="1">
    <source>
        <dbReference type="ARBA" id="ARBA00004777"/>
    </source>
</evidence>
<evidence type="ECO:0000256" key="10">
    <source>
        <dbReference type="ARBA" id="ARBA00023167"/>
    </source>
</evidence>
<keyword evidence="11 12" id="KW-0511">Multifunctional enzyme</keyword>
<dbReference type="EC" id="1.5.1.5" evidence="12"/>
<evidence type="ECO:0000259" key="14">
    <source>
        <dbReference type="Pfam" id="PF02882"/>
    </source>
</evidence>
<comment type="similarity">
    <text evidence="12">Belongs to the tetrahydrofolate dehydrogenase/cyclohydrolase family.</text>
</comment>
<feature type="domain" description="Tetrahydrofolate dehydrogenase/cyclohydrolase catalytic" evidence="13">
    <location>
        <begin position="22"/>
        <end position="137"/>
    </location>
</feature>
<dbReference type="PANTHER" id="PTHR48099:SF5">
    <property type="entry name" value="C-1-TETRAHYDROFOLATE SYNTHASE, CYTOPLASMIC"/>
    <property type="match status" value="1"/>
</dbReference>
<dbReference type="EMBL" id="CP003025">
    <property type="protein sequence ID" value="AGS05092.1"/>
    <property type="molecule type" value="Genomic_DNA"/>
</dbReference>
<dbReference type="PROSITE" id="PS00767">
    <property type="entry name" value="THF_DHG_CYH_2"/>
    <property type="match status" value="1"/>
</dbReference>
<dbReference type="SUPFAM" id="SSF51735">
    <property type="entry name" value="NAD(P)-binding Rossmann-fold domains"/>
    <property type="match status" value="1"/>
</dbReference>
<evidence type="ECO:0000313" key="16">
    <source>
        <dbReference type="Proteomes" id="UP000015268"/>
    </source>
</evidence>
<name>A0AB33AKD5_9STRE</name>
<dbReference type="FunFam" id="3.40.50.720:FF:000094">
    <property type="entry name" value="Bifunctional protein FolD"/>
    <property type="match status" value="1"/>
</dbReference>
<dbReference type="Proteomes" id="UP000015268">
    <property type="component" value="Chromosome"/>
</dbReference>
<comment type="caution">
    <text evidence="12">Lacks conserved residue(s) required for the propagation of feature annotation.</text>
</comment>
<dbReference type="Gene3D" id="3.40.50.10860">
    <property type="entry name" value="Leucine Dehydrogenase, chain A, domain 1"/>
    <property type="match status" value="1"/>
</dbReference>
<dbReference type="PANTHER" id="PTHR48099">
    <property type="entry name" value="C-1-TETRAHYDROFOLATE SYNTHASE, CYTOPLASMIC-RELATED"/>
    <property type="match status" value="1"/>
</dbReference>
<evidence type="ECO:0000256" key="7">
    <source>
        <dbReference type="ARBA" id="ARBA00022857"/>
    </source>
</evidence>
<keyword evidence="10 12" id="KW-0486">Methionine biosynthesis</keyword>
<dbReference type="HAMAP" id="MF_01576">
    <property type="entry name" value="THF_DHG_CYH"/>
    <property type="match status" value="1"/>
</dbReference>
<dbReference type="GO" id="GO:0000105">
    <property type="term" value="P:L-histidine biosynthetic process"/>
    <property type="evidence" value="ECO:0007669"/>
    <property type="project" value="UniProtKB-KW"/>
</dbReference>
<comment type="subunit">
    <text evidence="2 12">Homodimer.</text>
</comment>
<keyword evidence="6 12" id="KW-0378">Hydrolase</keyword>
<evidence type="ECO:0000256" key="2">
    <source>
        <dbReference type="ARBA" id="ARBA00011738"/>
    </source>
</evidence>
<evidence type="ECO:0000256" key="3">
    <source>
        <dbReference type="ARBA" id="ARBA00022563"/>
    </source>
</evidence>
<gene>
    <name evidence="12" type="primary">folD</name>
    <name evidence="15" type="ORF">KE3_0582</name>
</gene>
<dbReference type="PROSITE" id="PS00766">
    <property type="entry name" value="THF_DHG_CYH_1"/>
    <property type="match status" value="1"/>
</dbReference>
<accession>A0AB33AKD5</accession>
<feature type="domain" description="Tetrahydrofolate dehydrogenase/cyclohydrolase NAD(P)-binding" evidence="14">
    <location>
        <begin position="156"/>
        <end position="297"/>
    </location>
</feature>
<keyword evidence="5 12" id="KW-0658">Purine biosynthesis</keyword>
<dbReference type="FunFam" id="3.40.50.10860:FF:000005">
    <property type="entry name" value="C-1-tetrahydrofolate synthase, cytoplasmic, putative"/>
    <property type="match status" value="1"/>
</dbReference>
<keyword evidence="3 12" id="KW-0554">One-carbon metabolism</keyword>
<dbReference type="NCBIfam" id="NF010783">
    <property type="entry name" value="PRK14186.1"/>
    <property type="match status" value="1"/>
</dbReference>
<dbReference type="InterPro" id="IPR000672">
    <property type="entry name" value="THF_DH/CycHdrlase"/>
</dbReference>
<dbReference type="NCBIfam" id="NF010776">
    <property type="entry name" value="PRK14179.1"/>
    <property type="match status" value="1"/>
</dbReference>
<protein>
    <recommendedName>
        <fullName evidence="12">Bifunctional protein FolD</fullName>
    </recommendedName>
    <domain>
        <recommendedName>
            <fullName evidence="12">Methylenetetrahydrofolate dehydrogenase</fullName>
            <ecNumber evidence="12">1.5.1.5</ecNumber>
        </recommendedName>
    </domain>
    <domain>
        <recommendedName>
            <fullName evidence="12">Methenyltetrahydrofolate cyclohydrolase</fullName>
            <ecNumber evidence="12">3.5.4.9</ecNumber>
        </recommendedName>
    </domain>
</protein>
<comment type="pathway">
    <text evidence="1 12">One-carbon metabolism; tetrahydrofolate interconversion.</text>
</comment>
<dbReference type="InterPro" id="IPR046346">
    <property type="entry name" value="Aminoacid_DH-like_N_sf"/>
</dbReference>
<keyword evidence="8 12" id="KW-0560">Oxidoreductase</keyword>
<evidence type="ECO:0000256" key="11">
    <source>
        <dbReference type="ARBA" id="ARBA00023268"/>
    </source>
</evidence>
<comment type="catalytic activity">
    <reaction evidence="12">
        <text>(6R)-5,10-methenyltetrahydrofolate + H2O = (6R)-10-formyltetrahydrofolate + H(+)</text>
        <dbReference type="Rhea" id="RHEA:23700"/>
        <dbReference type="ChEBI" id="CHEBI:15377"/>
        <dbReference type="ChEBI" id="CHEBI:15378"/>
        <dbReference type="ChEBI" id="CHEBI:57455"/>
        <dbReference type="ChEBI" id="CHEBI:195366"/>
        <dbReference type="EC" id="3.5.4.9"/>
    </reaction>
</comment>
<keyword evidence="7 12" id="KW-0521">NADP</keyword>
<dbReference type="Gene3D" id="3.40.50.720">
    <property type="entry name" value="NAD(P)-binding Rossmann-like Domain"/>
    <property type="match status" value="1"/>
</dbReference>
<evidence type="ECO:0000313" key="15">
    <source>
        <dbReference type="EMBL" id="AGS05092.1"/>
    </source>
</evidence>
<sequence>MKSLSGIIKEIYFQENFMAKLIDGKALADKMQNELVEKVEKLKAEAGIVPGLVVILVGDDPASQVYVRNKERSAKKAGFLSETVRLSESTSEEELIQVIEQYNNDNRFHGILVQLPLPAHINDKRVILAIDPKKDVDGFHPINTGHLWNGRPVMVPCTPAGIMELLSAYEVDLEGKTAVIIGRSNIVGKPMAQLLLDKNATVTLAHSRTRDLARVTKQADVLIVAIGQGHFVTKEFVKEDAVVIDVGMNRDENGKLIGDVKFDEVEPLASLITPVPGGVGPMTITMLMEQTYQSALRSVKA</sequence>
<dbReference type="Pfam" id="PF02882">
    <property type="entry name" value="THF_DHG_CYH_C"/>
    <property type="match status" value="1"/>
</dbReference>
<dbReference type="GO" id="GO:0006164">
    <property type="term" value="P:purine nucleotide biosynthetic process"/>
    <property type="evidence" value="ECO:0007669"/>
    <property type="project" value="UniProtKB-KW"/>
</dbReference>
<evidence type="ECO:0000256" key="12">
    <source>
        <dbReference type="HAMAP-Rule" id="MF_01576"/>
    </source>
</evidence>
<evidence type="ECO:0000259" key="13">
    <source>
        <dbReference type="Pfam" id="PF00763"/>
    </source>
</evidence>
<keyword evidence="9 12" id="KW-0368">Histidine biosynthesis</keyword>
<dbReference type="GO" id="GO:0005829">
    <property type="term" value="C:cytosol"/>
    <property type="evidence" value="ECO:0007669"/>
    <property type="project" value="TreeGrafter"/>
</dbReference>
<dbReference type="Pfam" id="PF00763">
    <property type="entry name" value="THF_DHG_CYH"/>
    <property type="match status" value="1"/>
</dbReference>
<keyword evidence="16" id="KW-1185">Reference proteome</keyword>
<dbReference type="CDD" id="cd01080">
    <property type="entry name" value="NAD_bind_m-THF_DH_Cyclohyd"/>
    <property type="match status" value="1"/>
</dbReference>
<evidence type="ECO:0000256" key="6">
    <source>
        <dbReference type="ARBA" id="ARBA00022801"/>
    </source>
</evidence>
<dbReference type="PRINTS" id="PR00085">
    <property type="entry name" value="THFDHDRGNASE"/>
</dbReference>
<dbReference type="InterPro" id="IPR020867">
    <property type="entry name" value="THF_DH/CycHdrlase_CS"/>
</dbReference>